<name>A0AAV2CUE5_9ROSI</name>
<accession>A0AAV2CUE5</accession>
<dbReference type="Proteomes" id="UP001497516">
    <property type="component" value="Chromosome 10"/>
</dbReference>
<organism evidence="1 2">
    <name type="scientific">Linum trigynum</name>
    <dbReference type="NCBI Taxonomy" id="586398"/>
    <lineage>
        <taxon>Eukaryota</taxon>
        <taxon>Viridiplantae</taxon>
        <taxon>Streptophyta</taxon>
        <taxon>Embryophyta</taxon>
        <taxon>Tracheophyta</taxon>
        <taxon>Spermatophyta</taxon>
        <taxon>Magnoliopsida</taxon>
        <taxon>eudicotyledons</taxon>
        <taxon>Gunneridae</taxon>
        <taxon>Pentapetalae</taxon>
        <taxon>rosids</taxon>
        <taxon>fabids</taxon>
        <taxon>Malpighiales</taxon>
        <taxon>Linaceae</taxon>
        <taxon>Linum</taxon>
    </lineage>
</organism>
<dbReference type="AlphaFoldDB" id="A0AAV2CUE5"/>
<evidence type="ECO:0000313" key="1">
    <source>
        <dbReference type="EMBL" id="CAL1359714.1"/>
    </source>
</evidence>
<gene>
    <name evidence="1" type="ORF">LTRI10_LOCUS7186</name>
</gene>
<reference evidence="1 2" key="1">
    <citation type="submission" date="2024-04" db="EMBL/GenBank/DDBJ databases">
        <authorList>
            <person name="Fracassetti M."/>
        </authorList>
    </citation>
    <scope>NUCLEOTIDE SEQUENCE [LARGE SCALE GENOMIC DNA]</scope>
</reference>
<evidence type="ECO:0000313" key="2">
    <source>
        <dbReference type="Proteomes" id="UP001497516"/>
    </source>
</evidence>
<dbReference type="EMBL" id="OZ034814">
    <property type="protein sequence ID" value="CAL1359714.1"/>
    <property type="molecule type" value="Genomic_DNA"/>
</dbReference>
<proteinExistence type="predicted"/>
<protein>
    <submittedName>
        <fullName evidence="1">Uncharacterized protein</fullName>
    </submittedName>
</protein>
<sequence>MIHKNSFGQPTFHLRRGTSKEPTFVESKYRYTVHPLSIFHKNITRQWLAEKSRQQLAECTLAELAEKTRQHLAESTLAELAEKTRQQQAESTLAELAEST</sequence>
<keyword evidence="2" id="KW-1185">Reference proteome</keyword>